<evidence type="ECO:0000256" key="6">
    <source>
        <dbReference type="ARBA" id="ARBA00022741"/>
    </source>
</evidence>
<dbReference type="SMART" id="SM00382">
    <property type="entry name" value="AAA"/>
    <property type="match status" value="1"/>
</dbReference>
<dbReference type="FunFam" id="3.40.50.300:FF:000001">
    <property type="entry name" value="ATP-dependent zinc metalloprotease FtsH"/>
    <property type="match status" value="1"/>
</dbReference>
<evidence type="ECO:0000256" key="8">
    <source>
        <dbReference type="ARBA" id="ARBA00022833"/>
    </source>
</evidence>
<feature type="active site" evidence="14">
    <location>
        <position position="453"/>
    </location>
</feature>
<comment type="cofactor">
    <cofactor evidence="14">
        <name>Zn(2+)</name>
        <dbReference type="ChEBI" id="CHEBI:29105"/>
    </cofactor>
    <text evidence="14">Binds 1 zinc ion per subunit.</text>
</comment>
<keyword evidence="5 14" id="KW-0479">Metal-binding</keyword>
<dbReference type="CDD" id="cd19501">
    <property type="entry name" value="RecA-like_FtsH"/>
    <property type="match status" value="1"/>
</dbReference>
<dbReference type="Gene3D" id="1.10.8.60">
    <property type="match status" value="1"/>
</dbReference>
<comment type="subcellular location">
    <subcellularLocation>
        <location evidence="14">Cell membrane</location>
        <topology evidence="14">Multi-pass membrane protein</topology>
        <orientation evidence="14">Cytoplasmic side</orientation>
    </subcellularLocation>
    <subcellularLocation>
        <location evidence="1">Membrane</location>
    </subcellularLocation>
</comment>
<dbReference type="InterPro" id="IPR003593">
    <property type="entry name" value="AAA+_ATPase"/>
</dbReference>
<keyword evidence="7 14" id="KW-0378">Hydrolase</keyword>
<dbReference type="SUPFAM" id="SSF140990">
    <property type="entry name" value="FtsH protease domain-like"/>
    <property type="match status" value="1"/>
</dbReference>
<comment type="similarity">
    <text evidence="2 14">In the C-terminal section; belongs to the peptidase M41 family.</text>
</comment>
<evidence type="ECO:0000256" key="5">
    <source>
        <dbReference type="ARBA" id="ARBA00022723"/>
    </source>
</evidence>
<evidence type="ECO:0000256" key="10">
    <source>
        <dbReference type="ARBA" id="ARBA00022989"/>
    </source>
</evidence>
<keyword evidence="6 14" id="KW-0547">Nucleotide-binding</keyword>
<feature type="region of interest" description="Disordered" evidence="16">
    <location>
        <begin position="1"/>
        <end position="24"/>
    </location>
</feature>
<sequence>MSDNKKHDRGSGVDPNGLRPDGPNSRRSLIVTLVMIAALCYAVYTGYGAFRGKPSADVMSTNEFVTAVKQDRIESVTYKTEDGSLSGTYWRHKADVGEKSKASRFKSYYVGADSLQELMAKQPDTKFTIDTSSSDFLQSVLITVVPTILVVVAFVYFMNQMNGANGRTMNFGRATKARTSEETRPKVKFDDVAGIDEAVEELKEVRDYLREPERYKKMGAKIPHGVLLVGPPGTGKTLLAKAVAGEAGVPFFSISGSDFVEMFVGVGASRVRDLFKQAKDAAPSIIFIDEIDAVGRQRGAGLGGGHDEREQTLNQLLVEMDGFDDNSAVILIAATNRPDILDPALLRPGRFDRQVTVDRPDVKGREKILTVHSKNKPLGADIDLARIAKLTPGFTGADLANLMNEAALLAARRHKDVVGMPEIEESMERVIAGPEKKGRVMSQKERTTIAFHESGHALVGHVLENSDPVHKISIISRGRALGYTMQLPEEDHFLETRDGMLDQIAVLLGGRTAEELFCDDITTGASNDLERATKIARSMVTVYGMSDELGAQVFSEPQHEVFLGRDYTNHHDLSAETSKRIDDEVERIMRQAHVRAREVLEARTDQMRTMANVLLDRETVEGDAVNALLDDEWDAYLAAHPEEASAGEKDAAPSAEMPARGNAAGAAGPADPNVNAADAQAPAQSEES</sequence>
<dbReference type="Pfam" id="PF01434">
    <property type="entry name" value="Peptidase_M41"/>
    <property type="match status" value="1"/>
</dbReference>
<dbReference type="PANTHER" id="PTHR23076">
    <property type="entry name" value="METALLOPROTEASE M41 FTSH"/>
    <property type="match status" value="1"/>
</dbReference>
<keyword evidence="19" id="KW-1185">Reference proteome</keyword>
<evidence type="ECO:0000256" key="7">
    <source>
        <dbReference type="ARBA" id="ARBA00022801"/>
    </source>
</evidence>
<dbReference type="InterPro" id="IPR027417">
    <property type="entry name" value="P-loop_NTPase"/>
</dbReference>
<dbReference type="FunFam" id="1.10.8.60:FF:000001">
    <property type="entry name" value="ATP-dependent zinc metalloprotease FtsH"/>
    <property type="match status" value="1"/>
</dbReference>
<dbReference type="GO" id="GO:0006508">
    <property type="term" value="P:proteolysis"/>
    <property type="evidence" value="ECO:0007669"/>
    <property type="project" value="UniProtKB-KW"/>
</dbReference>
<evidence type="ECO:0000259" key="17">
    <source>
        <dbReference type="SMART" id="SM00382"/>
    </source>
</evidence>
<evidence type="ECO:0000256" key="11">
    <source>
        <dbReference type="ARBA" id="ARBA00023049"/>
    </source>
</evidence>
<keyword evidence="10 14" id="KW-1133">Transmembrane helix</keyword>
<protein>
    <recommendedName>
        <fullName evidence="14">ATP-dependent zinc metalloprotease FtsH</fullName>
        <ecNumber evidence="14">3.4.24.-</ecNumber>
    </recommendedName>
</protein>
<dbReference type="Proteomes" id="UP000198528">
    <property type="component" value="Unassembled WGS sequence"/>
</dbReference>
<keyword evidence="4 14" id="KW-0812">Transmembrane</keyword>
<dbReference type="NCBIfam" id="TIGR01241">
    <property type="entry name" value="FtsH_fam"/>
    <property type="match status" value="1"/>
</dbReference>
<evidence type="ECO:0000256" key="12">
    <source>
        <dbReference type="ARBA" id="ARBA00023136"/>
    </source>
</evidence>
<dbReference type="RefSeq" id="WP_305367080.1">
    <property type="nucleotide sequence ID" value="NZ_FMZL01000007.1"/>
</dbReference>
<proteinExistence type="inferred from homology"/>
<comment type="subunit">
    <text evidence="14">Homohexamer.</text>
</comment>
<dbReference type="SUPFAM" id="SSF52540">
    <property type="entry name" value="P-loop containing nucleoside triphosphate hydrolases"/>
    <property type="match status" value="1"/>
</dbReference>
<keyword evidence="3 14" id="KW-0645">Protease</keyword>
<dbReference type="EMBL" id="FMZL01000007">
    <property type="protein sequence ID" value="SDC27707.1"/>
    <property type="molecule type" value="Genomic_DNA"/>
</dbReference>
<name>A0A1G6K9U2_9ACTN</name>
<feature type="domain" description="AAA+ ATPase" evidence="17">
    <location>
        <begin position="222"/>
        <end position="361"/>
    </location>
</feature>
<dbReference type="InterPro" id="IPR000642">
    <property type="entry name" value="Peptidase_M41"/>
</dbReference>
<dbReference type="EC" id="3.4.24.-" evidence="14"/>
<feature type="binding site" evidence="14">
    <location>
        <position position="528"/>
    </location>
    <ligand>
        <name>Zn(2+)</name>
        <dbReference type="ChEBI" id="CHEBI:29105"/>
        <note>catalytic</note>
    </ligand>
</feature>
<dbReference type="Pfam" id="PF17862">
    <property type="entry name" value="AAA_lid_3"/>
    <property type="match status" value="1"/>
</dbReference>
<evidence type="ECO:0000256" key="16">
    <source>
        <dbReference type="SAM" id="MobiDB-lite"/>
    </source>
</evidence>
<dbReference type="GO" id="GO:0051301">
    <property type="term" value="P:cell division"/>
    <property type="evidence" value="ECO:0007669"/>
    <property type="project" value="UniProtKB-KW"/>
</dbReference>
<keyword evidence="8 14" id="KW-0862">Zinc</keyword>
<keyword evidence="18" id="KW-0132">Cell division</keyword>
<dbReference type="GO" id="GO:0016887">
    <property type="term" value="F:ATP hydrolysis activity"/>
    <property type="evidence" value="ECO:0007669"/>
    <property type="project" value="UniProtKB-UniRule"/>
</dbReference>
<evidence type="ECO:0000256" key="2">
    <source>
        <dbReference type="ARBA" id="ARBA00010044"/>
    </source>
</evidence>
<dbReference type="GO" id="GO:0004176">
    <property type="term" value="F:ATP-dependent peptidase activity"/>
    <property type="evidence" value="ECO:0007669"/>
    <property type="project" value="InterPro"/>
</dbReference>
<dbReference type="GO" id="GO:0005524">
    <property type="term" value="F:ATP binding"/>
    <property type="evidence" value="ECO:0007669"/>
    <property type="project" value="UniProtKB-UniRule"/>
</dbReference>
<keyword evidence="12 14" id="KW-0472">Membrane</keyword>
<dbReference type="HAMAP" id="MF_01458">
    <property type="entry name" value="FtsH"/>
    <property type="match status" value="1"/>
</dbReference>
<evidence type="ECO:0000313" key="18">
    <source>
        <dbReference type="EMBL" id="SDC27707.1"/>
    </source>
</evidence>
<dbReference type="Gene3D" id="1.20.58.760">
    <property type="entry name" value="Peptidase M41"/>
    <property type="match status" value="1"/>
</dbReference>
<accession>A0A1G6K9U2</accession>
<feature type="binding site" evidence="14">
    <location>
        <position position="452"/>
    </location>
    <ligand>
        <name>Zn(2+)</name>
        <dbReference type="ChEBI" id="CHEBI:29105"/>
        <note>catalytic</note>
    </ligand>
</feature>
<evidence type="ECO:0000256" key="3">
    <source>
        <dbReference type="ARBA" id="ARBA00022670"/>
    </source>
</evidence>
<feature type="binding site" evidence="14">
    <location>
        <begin position="230"/>
        <end position="237"/>
    </location>
    <ligand>
        <name>ATP</name>
        <dbReference type="ChEBI" id="CHEBI:30616"/>
    </ligand>
</feature>
<dbReference type="Gene3D" id="3.40.50.300">
    <property type="entry name" value="P-loop containing nucleotide triphosphate hydrolases"/>
    <property type="match status" value="1"/>
</dbReference>
<feature type="transmembrane region" description="Helical" evidence="14">
    <location>
        <begin position="29"/>
        <end position="50"/>
    </location>
</feature>
<evidence type="ECO:0000313" key="19">
    <source>
        <dbReference type="Proteomes" id="UP000198528"/>
    </source>
</evidence>
<feature type="compositionally biased region" description="Basic and acidic residues" evidence="16">
    <location>
        <begin position="641"/>
        <end position="651"/>
    </location>
</feature>
<dbReference type="PANTHER" id="PTHR23076:SF97">
    <property type="entry name" value="ATP-DEPENDENT ZINC METALLOPROTEASE YME1L1"/>
    <property type="match status" value="1"/>
</dbReference>
<comment type="similarity">
    <text evidence="15">Belongs to the AAA ATPase family.</text>
</comment>
<dbReference type="Pfam" id="PF00004">
    <property type="entry name" value="AAA"/>
    <property type="match status" value="1"/>
</dbReference>
<dbReference type="InterPro" id="IPR003960">
    <property type="entry name" value="ATPase_AAA_CS"/>
</dbReference>
<evidence type="ECO:0000256" key="13">
    <source>
        <dbReference type="ARBA" id="ARBA00061570"/>
    </source>
</evidence>
<keyword evidence="11 14" id="KW-0482">Metalloprotease</keyword>
<dbReference type="InterPro" id="IPR041569">
    <property type="entry name" value="AAA_lid_3"/>
</dbReference>
<dbReference type="PROSITE" id="PS00674">
    <property type="entry name" value="AAA"/>
    <property type="match status" value="1"/>
</dbReference>
<evidence type="ECO:0000256" key="14">
    <source>
        <dbReference type="HAMAP-Rule" id="MF_01458"/>
    </source>
</evidence>
<evidence type="ECO:0000256" key="15">
    <source>
        <dbReference type="RuleBase" id="RU003651"/>
    </source>
</evidence>
<dbReference type="AlphaFoldDB" id="A0A1G6K9U2"/>
<dbReference type="FunFam" id="1.20.58.760:FF:000001">
    <property type="entry name" value="ATP-dependent zinc metalloprotease FtsH"/>
    <property type="match status" value="1"/>
</dbReference>
<organism evidence="18 19">
    <name type="scientific">Parafannyhessea umbonata</name>
    <dbReference type="NCBI Taxonomy" id="604330"/>
    <lineage>
        <taxon>Bacteria</taxon>
        <taxon>Bacillati</taxon>
        <taxon>Actinomycetota</taxon>
        <taxon>Coriobacteriia</taxon>
        <taxon>Coriobacteriales</taxon>
        <taxon>Atopobiaceae</taxon>
        <taxon>Parafannyhessea</taxon>
    </lineage>
</organism>
<feature type="compositionally biased region" description="Basic and acidic residues" evidence="16">
    <location>
        <begin position="1"/>
        <end position="11"/>
    </location>
</feature>
<keyword evidence="18" id="KW-0131">Cell cycle</keyword>
<dbReference type="InterPro" id="IPR005936">
    <property type="entry name" value="FtsH"/>
</dbReference>
<evidence type="ECO:0000256" key="1">
    <source>
        <dbReference type="ARBA" id="ARBA00004370"/>
    </source>
</evidence>
<evidence type="ECO:0000256" key="9">
    <source>
        <dbReference type="ARBA" id="ARBA00022840"/>
    </source>
</evidence>
<dbReference type="GO" id="GO:0004222">
    <property type="term" value="F:metalloendopeptidase activity"/>
    <property type="evidence" value="ECO:0007669"/>
    <property type="project" value="InterPro"/>
</dbReference>
<dbReference type="InterPro" id="IPR003959">
    <property type="entry name" value="ATPase_AAA_core"/>
</dbReference>
<feature type="region of interest" description="Disordered" evidence="16">
    <location>
        <begin position="641"/>
        <end position="688"/>
    </location>
</feature>
<comment type="similarity">
    <text evidence="13 14">In the central section; belongs to the AAA ATPase family.</text>
</comment>
<keyword evidence="14" id="KW-1003">Cell membrane</keyword>
<dbReference type="GO" id="GO:0008270">
    <property type="term" value="F:zinc ion binding"/>
    <property type="evidence" value="ECO:0007669"/>
    <property type="project" value="UniProtKB-UniRule"/>
</dbReference>
<feature type="compositionally biased region" description="Low complexity" evidence="16">
    <location>
        <begin position="658"/>
        <end position="688"/>
    </location>
</feature>
<keyword evidence="9 14" id="KW-0067">ATP-binding</keyword>
<comment type="function">
    <text evidence="14">Acts as a processive, ATP-dependent zinc metallopeptidase for both cytoplasmic and membrane proteins. Plays a role in the quality control of integral membrane proteins.</text>
</comment>
<evidence type="ECO:0000256" key="4">
    <source>
        <dbReference type="ARBA" id="ARBA00022692"/>
    </source>
</evidence>
<reference evidence="19" key="1">
    <citation type="submission" date="2016-10" db="EMBL/GenBank/DDBJ databases">
        <authorList>
            <person name="Varghese N."/>
            <person name="Submissions S."/>
        </authorList>
    </citation>
    <scope>NUCLEOTIDE SEQUENCE [LARGE SCALE GENOMIC DNA]</scope>
    <source>
        <strain evidence="19">DSM 22619</strain>
    </source>
</reference>
<feature type="binding site" evidence="14">
    <location>
        <position position="456"/>
    </location>
    <ligand>
        <name>Zn(2+)</name>
        <dbReference type="ChEBI" id="CHEBI:29105"/>
        <note>catalytic</note>
    </ligand>
</feature>
<dbReference type="InterPro" id="IPR037219">
    <property type="entry name" value="Peptidase_M41-like"/>
</dbReference>
<gene>
    <name evidence="14" type="primary">ftsH</name>
    <name evidence="18" type="ORF">SAMN04487824_10732</name>
</gene>
<feature type="transmembrane region" description="Helical" evidence="14">
    <location>
        <begin position="136"/>
        <end position="157"/>
    </location>
</feature>
<dbReference type="GO" id="GO:0005886">
    <property type="term" value="C:plasma membrane"/>
    <property type="evidence" value="ECO:0007669"/>
    <property type="project" value="UniProtKB-SubCell"/>
</dbReference>
<dbReference type="GO" id="GO:0030163">
    <property type="term" value="P:protein catabolic process"/>
    <property type="evidence" value="ECO:0007669"/>
    <property type="project" value="UniProtKB-UniRule"/>
</dbReference>